<dbReference type="SUPFAM" id="SSF52313">
    <property type="entry name" value="Ribosomal protein S2"/>
    <property type="match status" value="1"/>
</dbReference>
<dbReference type="InterPro" id="IPR018130">
    <property type="entry name" value="Ribosomal_uS2_CS"/>
</dbReference>
<evidence type="ECO:0000256" key="2">
    <source>
        <dbReference type="ARBA" id="ARBA00022980"/>
    </source>
</evidence>
<evidence type="ECO:0000256" key="6">
    <source>
        <dbReference type="RuleBase" id="RU003631"/>
    </source>
</evidence>
<keyword evidence="3 5" id="KW-0687">Ribonucleoprotein</keyword>
<dbReference type="Gene3D" id="3.40.50.10490">
    <property type="entry name" value="Glucose-6-phosphate isomerase like protein, domain 1"/>
    <property type="match status" value="1"/>
</dbReference>
<accession>A0A1F7JCM4</accession>
<dbReference type="PANTHER" id="PTHR12534">
    <property type="entry name" value="30S RIBOSOMAL PROTEIN S2 PROKARYOTIC AND ORGANELLAR"/>
    <property type="match status" value="1"/>
</dbReference>
<keyword evidence="2 5" id="KW-0689">Ribosomal protein</keyword>
<dbReference type="HAMAP" id="MF_00291_B">
    <property type="entry name" value="Ribosomal_uS2_B"/>
    <property type="match status" value="1"/>
</dbReference>
<dbReference type="CDD" id="cd01425">
    <property type="entry name" value="RPS2"/>
    <property type="match status" value="1"/>
</dbReference>
<dbReference type="GO" id="GO:0006412">
    <property type="term" value="P:translation"/>
    <property type="evidence" value="ECO:0007669"/>
    <property type="project" value="UniProtKB-UniRule"/>
</dbReference>
<dbReference type="PANTHER" id="PTHR12534:SF0">
    <property type="entry name" value="SMALL RIBOSOMAL SUBUNIT PROTEIN US2M"/>
    <property type="match status" value="1"/>
</dbReference>
<organism evidence="7 8">
    <name type="scientific">Candidatus Roizmanbacteria bacterium RIFCSPLOWO2_01_FULL_44_13</name>
    <dbReference type="NCBI Taxonomy" id="1802069"/>
    <lineage>
        <taxon>Bacteria</taxon>
        <taxon>Candidatus Roizmaniibacteriota</taxon>
    </lineage>
</organism>
<dbReference type="EMBL" id="MGAT01000002">
    <property type="protein sequence ID" value="OGK53362.1"/>
    <property type="molecule type" value="Genomic_DNA"/>
</dbReference>
<dbReference type="GO" id="GO:0003735">
    <property type="term" value="F:structural constituent of ribosome"/>
    <property type="evidence" value="ECO:0007669"/>
    <property type="project" value="InterPro"/>
</dbReference>
<protein>
    <recommendedName>
        <fullName evidence="4 5">Small ribosomal subunit protein uS2</fullName>
    </recommendedName>
</protein>
<evidence type="ECO:0000256" key="1">
    <source>
        <dbReference type="ARBA" id="ARBA00006242"/>
    </source>
</evidence>
<dbReference type="GO" id="GO:0022627">
    <property type="term" value="C:cytosolic small ribosomal subunit"/>
    <property type="evidence" value="ECO:0007669"/>
    <property type="project" value="TreeGrafter"/>
</dbReference>
<dbReference type="PROSITE" id="PS00963">
    <property type="entry name" value="RIBOSOMAL_S2_2"/>
    <property type="match status" value="1"/>
</dbReference>
<evidence type="ECO:0000256" key="5">
    <source>
        <dbReference type="HAMAP-Rule" id="MF_00291"/>
    </source>
</evidence>
<name>A0A1F7JCM4_9BACT</name>
<evidence type="ECO:0000256" key="3">
    <source>
        <dbReference type="ARBA" id="ARBA00023274"/>
    </source>
</evidence>
<dbReference type="InterPro" id="IPR005706">
    <property type="entry name" value="Ribosomal_uS2_bac/mit/plastid"/>
</dbReference>
<evidence type="ECO:0000313" key="7">
    <source>
        <dbReference type="EMBL" id="OGK53362.1"/>
    </source>
</evidence>
<evidence type="ECO:0000256" key="4">
    <source>
        <dbReference type="ARBA" id="ARBA00035256"/>
    </source>
</evidence>
<sequence>MVDLDKKVADLFEAGCHLGHKINRVHPKAKKYIYSIENGVSVIDLTKTVPLLEEAVAFVKTLAADNKTLLVVATKKVSVAVISKMCSDAGIPYVSLKWPAGLLTNFEMINRNMKKLVEMKEKRDAGEWKKLVKHEQVKLQKELTKLEKFYRGILPLKKIPDAIFVIDVKKEKNSVTESRAMKIPVIAVVDTNVDPNSVDYPIPGNDDSLGSIEYFAKEVIGSYVRHKKA</sequence>
<reference evidence="7 8" key="1">
    <citation type="journal article" date="2016" name="Nat. Commun.">
        <title>Thousands of microbial genomes shed light on interconnected biogeochemical processes in an aquifer system.</title>
        <authorList>
            <person name="Anantharaman K."/>
            <person name="Brown C.T."/>
            <person name="Hug L.A."/>
            <person name="Sharon I."/>
            <person name="Castelle C.J."/>
            <person name="Probst A.J."/>
            <person name="Thomas B.C."/>
            <person name="Singh A."/>
            <person name="Wilkins M.J."/>
            <person name="Karaoz U."/>
            <person name="Brodie E.L."/>
            <person name="Williams K.H."/>
            <person name="Hubbard S.S."/>
            <person name="Banfield J.F."/>
        </authorList>
    </citation>
    <scope>NUCLEOTIDE SEQUENCE [LARGE SCALE GENOMIC DNA]</scope>
</reference>
<comment type="similarity">
    <text evidence="1 5 6">Belongs to the universal ribosomal protein uS2 family.</text>
</comment>
<dbReference type="InterPro" id="IPR001865">
    <property type="entry name" value="Ribosomal_uS2"/>
</dbReference>
<proteinExistence type="inferred from homology"/>
<dbReference type="NCBIfam" id="TIGR01011">
    <property type="entry name" value="rpsB_bact"/>
    <property type="match status" value="1"/>
</dbReference>
<dbReference type="Proteomes" id="UP000178857">
    <property type="component" value="Unassembled WGS sequence"/>
</dbReference>
<evidence type="ECO:0000313" key="8">
    <source>
        <dbReference type="Proteomes" id="UP000178857"/>
    </source>
</evidence>
<dbReference type="InterPro" id="IPR023591">
    <property type="entry name" value="Ribosomal_uS2_flav_dom_sf"/>
</dbReference>
<dbReference type="STRING" id="1802069.A2970_02365"/>
<comment type="caution">
    <text evidence="7">The sequence shown here is derived from an EMBL/GenBank/DDBJ whole genome shotgun (WGS) entry which is preliminary data.</text>
</comment>
<dbReference type="Pfam" id="PF00318">
    <property type="entry name" value="Ribosomal_S2"/>
    <property type="match status" value="1"/>
</dbReference>
<gene>
    <name evidence="5" type="primary">rpsB</name>
    <name evidence="7" type="ORF">A2970_02365</name>
</gene>
<dbReference type="PRINTS" id="PR00395">
    <property type="entry name" value="RIBOSOMALS2"/>
</dbReference>
<dbReference type="AlphaFoldDB" id="A0A1F7JCM4"/>
<dbReference type="Gene3D" id="1.10.287.610">
    <property type="entry name" value="Helix hairpin bin"/>
    <property type="match status" value="1"/>
</dbReference>